<keyword evidence="2" id="KW-1185">Reference proteome</keyword>
<proteinExistence type="predicted"/>
<name>A0ABQ6QVY6_9BACT</name>
<protein>
    <submittedName>
        <fullName evidence="1">Uncharacterized protein</fullName>
    </submittedName>
</protein>
<evidence type="ECO:0000313" key="2">
    <source>
        <dbReference type="Proteomes" id="UP001342631"/>
    </source>
</evidence>
<gene>
    <name evidence="1" type="ORF">ASNO1_44360</name>
</gene>
<organism evidence="1 2">
    <name type="scientific">Corallococcus caeni</name>
    <dbReference type="NCBI Taxonomy" id="3082388"/>
    <lineage>
        <taxon>Bacteria</taxon>
        <taxon>Pseudomonadati</taxon>
        <taxon>Myxococcota</taxon>
        <taxon>Myxococcia</taxon>
        <taxon>Myxococcales</taxon>
        <taxon>Cystobacterineae</taxon>
        <taxon>Myxococcaceae</taxon>
        <taxon>Corallococcus</taxon>
    </lineage>
</organism>
<comment type="caution">
    <text evidence="1">The sequence shown here is derived from an EMBL/GenBank/DDBJ whole genome shotgun (WGS) entry which is preliminary data.</text>
</comment>
<evidence type="ECO:0000313" key="1">
    <source>
        <dbReference type="EMBL" id="GMU08183.1"/>
    </source>
</evidence>
<dbReference type="EMBL" id="BTTX01000004">
    <property type="protein sequence ID" value="GMU08183.1"/>
    <property type="molecule type" value="Genomic_DNA"/>
</dbReference>
<sequence>MGGRADAGHRCHGLCGHVGLRVAEEARKEEAERIRESCTDEDVRSVDADGERLQGRVKGESRCDSWMRYA</sequence>
<dbReference type="Proteomes" id="UP001342631">
    <property type="component" value="Unassembled WGS sequence"/>
</dbReference>
<reference evidence="1 2" key="1">
    <citation type="journal article" date="2024" name="Arch. Microbiol.">
        <title>Corallococcus caeni sp. nov., a novel myxobacterium isolated from activated sludge.</title>
        <authorList>
            <person name="Tomita S."/>
            <person name="Nakai R."/>
            <person name="Kuroda K."/>
            <person name="Kurashita H."/>
            <person name="Hatamoto M."/>
            <person name="Yamaguchi T."/>
            <person name="Narihiro T."/>
        </authorList>
    </citation>
    <scope>NUCLEOTIDE SEQUENCE [LARGE SCALE GENOMIC DNA]</scope>
    <source>
        <strain evidence="1 2">NO1</strain>
    </source>
</reference>
<accession>A0ABQ6QVY6</accession>